<name>A0A162BV69_9CRUS</name>
<protein>
    <submittedName>
        <fullName evidence="2">Uncharacterized protein</fullName>
    </submittedName>
</protein>
<dbReference type="Proteomes" id="UP000076858">
    <property type="component" value="Unassembled WGS sequence"/>
</dbReference>
<keyword evidence="3" id="KW-1185">Reference proteome</keyword>
<accession>A0A162BV69</accession>
<dbReference type="EMBL" id="LRGB01019669">
    <property type="protein sequence ID" value="KZR97890.1"/>
    <property type="molecule type" value="Genomic_DNA"/>
</dbReference>
<evidence type="ECO:0000313" key="2">
    <source>
        <dbReference type="EMBL" id="KZR97890.1"/>
    </source>
</evidence>
<reference evidence="2 3" key="1">
    <citation type="submission" date="2016-03" db="EMBL/GenBank/DDBJ databases">
        <title>EvidentialGene: Evidence-directed Construction of Genes on Genomes.</title>
        <authorList>
            <person name="Gilbert D.G."/>
            <person name="Choi J.-H."/>
            <person name="Mockaitis K."/>
            <person name="Colbourne J."/>
            <person name="Pfrender M."/>
        </authorList>
    </citation>
    <scope>NUCLEOTIDE SEQUENCE [LARGE SCALE GENOMIC DNA]</scope>
    <source>
        <strain evidence="2 3">Xinb3</strain>
        <tissue evidence="2">Complete organism</tissue>
    </source>
</reference>
<feature type="compositionally biased region" description="Polar residues" evidence="1">
    <location>
        <begin position="91"/>
        <end position="105"/>
    </location>
</feature>
<feature type="region of interest" description="Disordered" evidence="1">
    <location>
        <begin position="91"/>
        <end position="124"/>
    </location>
</feature>
<feature type="region of interest" description="Disordered" evidence="1">
    <location>
        <begin position="164"/>
        <end position="188"/>
    </location>
</feature>
<organism evidence="2 3">
    <name type="scientific">Daphnia magna</name>
    <dbReference type="NCBI Taxonomy" id="35525"/>
    <lineage>
        <taxon>Eukaryota</taxon>
        <taxon>Metazoa</taxon>
        <taxon>Ecdysozoa</taxon>
        <taxon>Arthropoda</taxon>
        <taxon>Crustacea</taxon>
        <taxon>Branchiopoda</taxon>
        <taxon>Diplostraca</taxon>
        <taxon>Cladocera</taxon>
        <taxon>Anomopoda</taxon>
        <taxon>Daphniidae</taxon>
        <taxon>Daphnia</taxon>
    </lineage>
</organism>
<gene>
    <name evidence="2" type="ORF">APZ42_006989</name>
</gene>
<evidence type="ECO:0000256" key="1">
    <source>
        <dbReference type="SAM" id="MobiDB-lite"/>
    </source>
</evidence>
<feature type="compositionally biased region" description="Basic and acidic residues" evidence="1">
    <location>
        <begin position="110"/>
        <end position="124"/>
    </location>
</feature>
<proteinExistence type="predicted"/>
<evidence type="ECO:0000313" key="3">
    <source>
        <dbReference type="Proteomes" id="UP000076858"/>
    </source>
</evidence>
<comment type="caution">
    <text evidence="2">The sequence shown here is derived from an EMBL/GenBank/DDBJ whole genome shotgun (WGS) entry which is preliminary data.</text>
</comment>
<dbReference type="AlphaFoldDB" id="A0A162BV69"/>
<sequence>MDGSNREFSAAVISLEDVTATEDERDELSVVEIPAIKESPGNVLSPANFTTSPILDLGREFASSFNTQNFSWPYELPPQEYTSPLILSQEILNPSPNPETLTFVPSQQSNRERSHNSSEEQSQRDDDFVSLWVPAFLSCETLHDLDDVLERCIADWLPKAQILQEPCPEQPRGNPEKKKKPKQADAEGTATYQAKGVRGEEDSAALQHLPKKSRPRVALRPFTLLRWNCTSCGGISQEDLQPIETISAAVPKCEGTLRHLRLVPTIIGLDELP</sequence>